<name>A0A5B2VWL8_9BACT</name>
<keyword evidence="9" id="KW-0732">Signal</keyword>
<dbReference type="SUPFAM" id="SSF56954">
    <property type="entry name" value="Outer membrane efflux proteins (OEP)"/>
    <property type="match status" value="1"/>
</dbReference>
<dbReference type="InterPro" id="IPR003423">
    <property type="entry name" value="OMP_efflux"/>
</dbReference>
<organism evidence="10 11">
    <name type="scientific">Chitinophaga agrisoli</name>
    <dbReference type="NCBI Taxonomy" id="2607653"/>
    <lineage>
        <taxon>Bacteria</taxon>
        <taxon>Pseudomonadati</taxon>
        <taxon>Bacteroidota</taxon>
        <taxon>Chitinophagia</taxon>
        <taxon>Chitinophagales</taxon>
        <taxon>Chitinophagaceae</taxon>
        <taxon>Chitinophaga</taxon>
    </lineage>
</organism>
<comment type="subcellular location">
    <subcellularLocation>
        <location evidence="1">Cell outer membrane</location>
    </subcellularLocation>
</comment>
<keyword evidence="8" id="KW-0175">Coiled coil</keyword>
<proteinExistence type="inferred from homology"/>
<dbReference type="GO" id="GO:0009279">
    <property type="term" value="C:cell outer membrane"/>
    <property type="evidence" value="ECO:0007669"/>
    <property type="project" value="UniProtKB-SubCell"/>
</dbReference>
<keyword evidence="7" id="KW-0998">Cell outer membrane</keyword>
<feature type="signal peptide" evidence="9">
    <location>
        <begin position="1"/>
        <end position="22"/>
    </location>
</feature>
<dbReference type="GO" id="GO:0015562">
    <property type="term" value="F:efflux transmembrane transporter activity"/>
    <property type="evidence" value="ECO:0007669"/>
    <property type="project" value="InterPro"/>
</dbReference>
<dbReference type="Gene3D" id="1.20.1600.10">
    <property type="entry name" value="Outer membrane efflux proteins (OEP)"/>
    <property type="match status" value="1"/>
</dbReference>
<evidence type="ECO:0000256" key="2">
    <source>
        <dbReference type="ARBA" id="ARBA00007613"/>
    </source>
</evidence>
<reference evidence="10 11" key="2">
    <citation type="submission" date="2019-09" db="EMBL/GenBank/DDBJ databases">
        <authorList>
            <person name="Jin C."/>
        </authorList>
    </citation>
    <scope>NUCLEOTIDE SEQUENCE [LARGE SCALE GENOMIC DNA]</scope>
    <source>
        <strain evidence="10 11">BN140078</strain>
    </source>
</reference>
<evidence type="ECO:0000256" key="7">
    <source>
        <dbReference type="ARBA" id="ARBA00023237"/>
    </source>
</evidence>
<sequence length="503" mass="55831">MSTKVNKLLAVILIMPFIGIGAAEGQQVAAARARATVGALGANAVAGGRWMIADSAEAARAMAVAAETAEARPAVLDQYIQEAFAHNQSLQQRNFALEKSMYALQEARGMFLPQVSLLANYTKASGGRTIDVPVGDLINPVYQTLNELTTGPKLPMLSNQSIQLNPDNFYDAKVRTSLPLINTEIWYAQQIRREDISRQQAAVNVYKRQLVKDIKTAYYQYFQAARSVTIYDNALQLVRENIRVNESMLRNGVRNSTALTRSQAEREKTLAAITAAQNNQQNARAYFNFLLNRQLADSIVADSAALAITTGVIPDLNGGINGREELVQLDKARNIALLQQKQQQSTFIPKLSTFLDLGSQAYNWQFNNTSRYYLLGVDLQWNIFTGGQRRARAQQAATDASTAKAAYDETAQSLQLEMNTASNNYQTARSNYNSAQTQLQLAEKYYRDQLKVYKEGQLLYLELLDAQQQLTNARLESLQAYAQVQIAQAEIERAGASFPLGRE</sequence>
<gene>
    <name evidence="10" type="ORF">F0L74_11610</name>
</gene>
<dbReference type="Proteomes" id="UP000324611">
    <property type="component" value="Unassembled WGS sequence"/>
</dbReference>
<keyword evidence="3" id="KW-0813">Transport</keyword>
<evidence type="ECO:0000256" key="6">
    <source>
        <dbReference type="ARBA" id="ARBA00023136"/>
    </source>
</evidence>
<dbReference type="InterPro" id="IPR051906">
    <property type="entry name" value="TolC-like"/>
</dbReference>
<comment type="caution">
    <text evidence="10">The sequence shown here is derived from an EMBL/GenBank/DDBJ whole genome shotgun (WGS) entry which is preliminary data.</text>
</comment>
<accession>A0A5B2VWL8</accession>
<evidence type="ECO:0000256" key="1">
    <source>
        <dbReference type="ARBA" id="ARBA00004442"/>
    </source>
</evidence>
<evidence type="ECO:0000256" key="3">
    <source>
        <dbReference type="ARBA" id="ARBA00022448"/>
    </source>
</evidence>
<evidence type="ECO:0000313" key="11">
    <source>
        <dbReference type="Proteomes" id="UP000324611"/>
    </source>
</evidence>
<keyword evidence="11" id="KW-1185">Reference proteome</keyword>
<feature type="coiled-coil region" evidence="8">
    <location>
        <begin position="404"/>
        <end position="438"/>
    </location>
</feature>
<comment type="similarity">
    <text evidence="2">Belongs to the outer membrane factor (OMF) (TC 1.B.17) family.</text>
</comment>
<reference evidence="10 11" key="1">
    <citation type="submission" date="2019-09" db="EMBL/GenBank/DDBJ databases">
        <title>Chitinophaga ginsengihumi sp. nov., isolated from soil of ginseng rhizosphere.</title>
        <authorList>
            <person name="Lee J."/>
        </authorList>
    </citation>
    <scope>NUCLEOTIDE SEQUENCE [LARGE SCALE GENOMIC DNA]</scope>
    <source>
        <strain evidence="10 11">BN140078</strain>
    </source>
</reference>
<dbReference type="RefSeq" id="WP_149838029.1">
    <property type="nucleotide sequence ID" value="NZ_VUOC01000002.1"/>
</dbReference>
<dbReference type="EMBL" id="VUOC01000002">
    <property type="protein sequence ID" value="KAA2243154.1"/>
    <property type="molecule type" value="Genomic_DNA"/>
</dbReference>
<keyword evidence="5" id="KW-0812">Transmembrane</keyword>
<dbReference type="Pfam" id="PF02321">
    <property type="entry name" value="OEP"/>
    <property type="match status" value="2"/>
</dbReference>
<evidence type="ECO:0000256" key="9">
    <source>
        <dbReference type="SAM" id="SignalP"/>
    </source>
</evidence>
<keyword evidence="4" id="KW-1134">Transmembrane beta strand</keyword>
<dbReference type="PANTHER" id="PTHR30026:SF20">
    <property type="entry name" value="OUTER MEMBRANE PROTEIN TOLC"/>
    <property type="match status" value="1"/>
</dbReference>
<evidence type="ECO:0000256" key="4">
    <source>
        <dbReference type="ARBA" id="ARBA00022452"/>
    </source>
</evidence>
<dbReference type="GO" id="GO:0015288">
    <property type="term" value="F:porin activity"/>
    <property type="evidence" value="ECO:0007669"/>
    <property type="project" value="TreeGrafter"/>
</dbReference>
<keyword evidence="6" id="KW-0472">Membrane</keyword>
<evidence type="ECO:0000313" key="10">
    <source>
        <dbReference type="EMBL" id="KAA2243154.1"/>
    </source>
</evidence>
<protein>
    <submittedName>
        <fullName evidence="10">TolC family protein</fullName>
    </submittedName>
</protein>
<evidence type="ECO:0000256" key="8">
    <source>
        <dbReference type="SAM" id="Coils"/>
    </source>
</evidence>
<feature type="chain" id="PRO_5022930756" evidence="9">
    <location>
        <begin position="23"/>
        <end position="503"/>
    </location>
</feature>
<evidence type="ECO:0000256" key="5">
    <source>
        <dbReference type="ARBA" id="ARBA00022692"/>
    </source>
</evidence>
<dbReference type="AlphaFoldDB" id="A0A5B2VWL8"/>
<dbReference type="GO" id="GO:1990281">
    <property type="term" value="C:efflux pump complex"/>
    <property type="evidence" value="ECO:0007669"/>
    <property type="project" value="TreeGrafter"/>
</dbReference>
<dbReference type="PANTHER" id="PTHR30026">
    <property type="entry name" value="OUTER MEMBRANE PROTEIN TOLC"/>
    <property type="match status" value="1"/>
</dbReference>